<protein>
    <submittedName>
        <fullName evidence="2">Transposase-like protein DUF772</fullName>
    </submittedName>
</protein>
<feature type="domain" description="Transposase InsH N-terminal" evidence="1">
    <location>
        <begin position="18"/>
        <end position="111"/>
    </location>
</feature>
<proteinExistence type="predicted"/>
<keyword evidence="3" id="KW-1185">Reference proteome</keyword>
<gene>
    <name evidence="2" type="ORF">C8N34_13012</name>
</gene>
<evidence type="ECO:0000259" key="1">
    <source>
        <dbReference type="Pfam" id="PF05598"/>
    </source>
</evidence>
<dbReference type="Proteomes" id="UP000244224">
    <property type="component" value="Unassembled WGS sequence"/>
</dbReference>
<dbReference type="AlphaFoldDB" id="A0A2T6ABY7"/>
<dbReference type="PANTHER" id="PTHR33408:SF2">
    <property type="entry name" value="TRANSPOSASE DDE DOMAIN-CONTAINING PROTEIN"/>
    <property type="match status" value="1"/>
</dbReference>
<dbReference type="PANTHER" id="PTHR33408">
    <property type="entry name" value="TRANSPOSASE"/>
    <property type="match status" value="1"/>
</dbReference>
<dbReference type="OrthoDB" id="9774608at2"/>
<evidence type="ECO:0000313" key="2">
    <source>
        <dbReference type="EMBL" id="PTX41314.1"/>
    </source>
</evidence>
<reference evidence="2 3" key="1">
    <citation type="submission" date="2018-04" db="EMBL/GenBank/DDBJ databases">
        <title>Genomic Encyclopedia of Archaeal and Bacterial Type Strains, Phase II (KMG-II): from individual species to whole genera.</title>
        <authorList>
            <person name="Goeker M."/>
        </authorList>
    </citation>
    <scope>NUCLEOTIDE SEQUENCE [LARGE SCALE GENOMIC DNA]</scope>
    <source>
        <strain evidence="2 3">DSM 21823</strain>
    </source>
</reference>
<sequence length="133" mass="14903">MARFIGGGRDQTTLFPEHLDEWIGQDHLARVVDLFVNQLDLPALGFQHHATARTGRPGYHPAVLLKLFIYGYLNRTPSSRHLECEAGRNIEAMRLTRRLIPDHKTIADFRRQNGPAIRKTCASLSISAAASVC</sequence>
<accession>A0A2T6ABY7</accession>
<dbReference type="InterPro" id="IPR008490">
    <property type="entry name" value="Transposase_InsH_N"/>
</dbReference>
<name>A0A2T6ABY7_9RHOB</name>
<comment type="caution">
    <text evidence="2">The sequence shown here is derived from an EMBL/GenBank/DDBJ whole genome shotgun (WGS) entry which is preliminary data.</text>
</comment>
<organism evidence="2 3">
    <name type="scientific">Gemmobacter caeni</name>
    <dbReference type="NCBI Taxonomy" id="589035"/>
    <lineage>
        <taxon>Bacteria</taxon>
        <taxon>Pseudomonadati</taxon>
        <taxon>Pseudomonadota</taxon>
        <taxon>Alphaproteobacteria</taxon>
        <taxon>Rhodobacterales</taxon>
        <taxon>Paracoccaceae</taxon>
        <taxon>Gemmobacter</taxon>
    </lineage>
</organism>
<dbReference type="EMBL" id="QBKP01000030">
    <property type="protein sequence ID" value="PTX41314.1"/>
    <property type="molecule type" value="Genomic_DNA"/>
</dbReference>
<dbReference type="Pfam" id="PF05598">
    <property type="entry name" value="DUF772"/>
    <property type="match status" value="1"/>
</dbReference>
<evidence type="ECO:0000313" key="3">
    <source>
        <dbReference type="Proteomes" id="UP000244224"/>
    </source>
</evidence>